<keyword evidence="2" id="KW-1185">Reference proteome</keyword>
<organism evidence="1 2">
    <name type="scientific">Corynespora cassiicola Philippines</name>
    <dbReference type="NCBI Taxonomy" id="1448308"/>
    <lineage>
        <taxon>Eukaryota</taxon>
        <taxon>Fungi</taxon>
        <taxon>Dikarya</taxon>
        <taxon>Ascomycota</taxon>
        <taxon>Pezizomycotina</taxon>
        <taxon>Dothideomycetes</taxon>
        <taxon>Pleosporomycetidae</taxon>
        <taxon>Pleosporales</taxon>
        <taxon>Corynesporascaceae</taxon>
        <taxon>Corynespora</taxon>
    </lineage>
</organism>
<dbReference type="AlphaFoldDB" id="A0A2T2NDM2"/>
<gene>
    <name evidence="1" type="ORF">BS50DRAFT_500562</name>
</gene>
<accession>A0A2T2NDM2</accession>
<sequence length="94" mass="11341">QDWKSFLYAKLNTTKLDGLHPRLWLADIPRPTGTLYRWELLNREIFLAESPDGHLAYFIRPLPHYLLDDTYRKPRFFPNWRLHKSVSRLLLSYA</sequence>
<name>A0A2T2NDM2_CORCC</name>
<evidence type="ECO:0000313" key="2">
    <source>
        <dbReference type="Proteomes" id="UP000240883"/>
    </source>
</evidence>
<dbReference type="Proteomes" id="UP000240883">
    <property type="component" value="Unassembled WGS sequence"/>
</dbReference>
<dbReference type="EMBL" id="KZ678140">
    <property type="protein sequence ID" value="PSN63527.1"/>
    <property type="molecule type" value="Genomic_DNA"/>
</dbReference>
<proteinExistence type="predicted"/>
<reference evidence="1 2" key="1">
    <citation type="journal article" date="2018" name="Front. Microbiol.">
        <title>Genome-Wide Analysis of Corynespora cassiicola Leaf Fall Disease Putative Effectors.</title>
        <authorList>
            <person name="Lopez D."/>
            <person name="Ribeiro S."/>
            <person name="Label P."/>
            <person name="Fumanal B."/>
            <person name="Venisse J.S."/>
            <person name="Kohler A."/>
            <person name="de Oliveira R.R."/>
            <person name="Labutti K."/>
            <person name="Lipzen A."/>
            <person name="Lail K."/>
            <person name="Bauer D."/>
            <person name="Ohm R.A."/>
            <person name="Barry K.W."/>
            <person name="Spatafora J."/>
            <person name="Grigoriev I.V."/>
            <person name="Martin F.M."/>
            <person name="Pujade-Renaud V."/>
        </authorList>
    </citation>
    <scope>NUCLEOTIDE SEQUENCE [LARGE SCALE GENOMIC DNA]</scope>
    <source>
        <strain evidence="1 2">Philippines</strain>
    </source>
</reference>
<dbReference type="Pfam" id="PF20246">
    <property type="entry name" value="DUF6601"/>
    <property type="match status" value="1"/>
</dbReference>
<dbReference type="STRING" id="1448308.A0A2T2NDM2"/>
<dbReference type="InterPro" id="IPR046536">
    <property type="entry name" value="DUF6601"/>
</dbReference>
<evidence type="ECO:0000313" key="1">
    <source>
        <dbReference type="EMBL" id="PSN63527.1"/>
    </source>
</evidence>
<protein>
    <submittedName>
        <fullName evidence="1">Uncharacterized protein</fullName>
    </submittedName>
</protein>
<feature type="non-terminal residue" evidence="1">
    <location>
        <position position="1"/>
    </location>
</feature>